<proteinExistence type="predicted"/>
<dbReference type="GO" id="GO:0006364">
    <property type="term" value="P:rRNA processing"/>
    <property type="evidence" value="ECO:0007669"/>
    <property type="project" value="TreeGrafter"/>
</dbReference>
<evidence type="ECO:0000256" key="3">
    <source>
        <dbReference type="ARBA" id="ARBA00023242"/>
    </source>
</evidence>
<dbReference type="InterPro" id="IPR014612">
    <property type="entry name" value="Pop7/Rpp20"/>
</dbReference>
<sequence>MARLVKRHPSVKVLSAKKIHSTVYLKSQTPYVSALKRINKFLENLHRSGSSYVAVLATGKAVEKALSLGCHFDEHLKKKVEVLTKSVEVIDEVTEEEDECDADTQLKKRTISGVELRIYP</sequence>
<dbReference type="AlphaFoldDB" id="A0A8J2T760"/>
<dbReference type="GO" id="GO:0001682">
    <property type="term" value="P:tRNA 5'-leader removal"/>
    <property type="evidence" value="ECO:0007669"/>
    <property type="project" value="InterPro"/>
</dbReference>
<keyword evidence="2" id="KW-0819">tRNA processing</keyword>
<evidence type="ECO:0000313" key="4">
    <source>
        <dbReference type="EMBL" id="CDF88414.1"/>
    </source>
</evidence>
<dbReference type="PANTHER" id="PTHR28256">
    <property type="entry name" value="RIBONUCLEASES P/MRP PROTEIN SUBUNIT POP7"/>
    <property type="match status" value="1"/>
</dbReference>
<dbReference type="Proteomes" id="UP000019375">
    <property type="component" value="Unassembled WGS sequence"/>
</dbReference>
<dbReference type="GO" id="GO:0005655">
    <property type="term" value="C:nucleolar ribonuclease P complex"/>
    <property type="evidence" value="ECO:0007669"/>
    <property type="project" value="InterPro"/>
</dbReference>
<dbReference type="GO" id="GO:0034965">
    <property type="term" value="P:intronic box C/D snoRNA processing"/>
    <property type="evidence" value="ECO:0007669"/>
    <property type="project" value="TreeGrafter"/>
</dbReference>
<dbReference type="GO" id="GO:0000172">
    <property type="term" value="C:ribonuclease MRP complex"/>
    <property type="evidence" value="ECO:0007669"/>
    <property type="project" value="InterPro"/>
</dbReference>
<name>A0A8J2T760_ZYGB2</name>
<dbReference type="GO" id="GO:0004526">
    <property type="term" value="F:ribonuclease P activity"/>
    <property type="evidence" value="ECO:0007669"/>
    <property type="project" value="TreeGrafter"/>
</dbReference>
<evidence type="ECO:0000256" key="1">
    <source>
        <dbReference type="ARBA" id="ARBA00004123"/>
    </source>
</evidence>
<dbReference type="OrthoDB" id="5416589at2759"/>
<comment type="subcellular location">
    <subcellularLocation>
        <location evidence="1">Nucleus</location>
    </subcellularLocation>
</comment>
<protein>
    <submittedName>
        <fullName evidence="4">BN860_09714g1_1</fullName>
    </submittedName>
</protein>
<keyword evidence="3" id="KW-0539">Nucleus</keyword>
<reference evidence="5" key="1">
    <citation type="journal article" date="2013" name="Genome Announc.">
        <title>Genome sequence of the food spoilage yeast Zygosaccharomyces bailii CLIB 213(T).</title>
        <authorList>
            <person name="Galeote V."/>
            <person name="Bigey F."/>
            <person name="Devillers H."/>
            <person name="Neuveglise C."/>
            <person name="Dequin S."/>
        </authorList>
    </citation>
    <scope>NUCLEOTIDE SEQUENCE [LARGE SCALE GENOMIC DNA]</scope>
    <source>
        <strain evidence="5">CLIB 213 / ATCC 58445 / CBS 680 / CCRC 21525 / NBRC 1098 / NCYC 1416 / NRRL Y-2227</strain>
    </source>
</reference>
<dbReference type="GO" id="GO:0000171">
    <property type="term" value="F:ribonuclease MRP activity"/>
    <property type="evidence" value="ECO:0007669"/>
    <property type="project" value="TreeGrafter"/>
</dbReference>
<evidence type="ECO:0000256" key="2">
    <source>
        <dbReference type="ARBA" id="ARBA00022694"/>
    </source>
</evidence>
<accession>A0A8J2T760</accession>
<dbReference type="InterPro" id="IPR020241">
    <property type="entry name" value="RNase_P/MRP_Pop7_fungi"/>
</dbReference>
<organism evidence="4 5">
    <name type="scientific">Zygosaccharomyces bailii (strain CLIB 213 / ATCC 58445 / CBS 680 / BCRC 21525 / NBRC 1098 / NCYC 1416 / NRRL Y-2227)</name>
    <dbReference type="NCBI Taxonomy" id="1333698"/>
    <lineage>
        <taxon>Eukaryota</taxon>
        <taxon>Fungi</taxon>
        <taxon>Dikarya</taxon>
        <taxon>Ascomycota</taxon>
        <taxon>Saccharomycotina</taxon>
        <taxon>Saccharomycetes</taxon>
        <taxon>Saccharomycetales</taxon>
        <taxon>Saccharomycetaceae</taxon>
        <taxon>Zygosaccharomyces</taxon>
    </lineage>
</organism>
<dbReference type="PANTHER" id="PTHR28256:SF1">
    <property type="entry name" value="RIBONUCLEASES P_MRP PROTEIN SUBUNIT POP7"/>
    <property type="match status" value="1"/>
</dbReference>
<evidence type="ECO:0000313" key="5">
    <source>
        <dbReference type="Proteomes" id="UP000019375"/>
    </source>
</evidence>
<dbReference type="EMBL" id="HG316455">
    <property type="protein sequence ID" value="CDF88414.1"/>
    <property type="molecule type" value="Genomic_DNA"/>
</dbReference>
<keyword evidence="5" id="KW-1185">Reference proteome</keyword>
<dbReference type="GO" id="GO:0003723">
    <property type="term" value="F:RNA binding"/>
    <property type="evidence" value="ECO:0007669"/>
    <property type="project" value="TreeGrafter"/>
</dbReference>
<dbReference type="Pfam" id="PF12328">
    <property type="entry name" value="Rpp20"/>
    <property type="match status" value="1"/>
</dbReference>
<dbReference type="GO" id="GO:0000294">
    <property type="term" value="P:nuclear-transcribed mRNA catabolic process, RNase MRP-dependent"/>
    <property type="evidence" value="ECO:0007669"/>
    <property type="project" value="TreeGrafter"/>
</dbReference>
<dbReference type="Gene3D" id="3.30.110.20">
    <property type="entry name" value="Alba-like domain"/>
    <property type="match status" value="1"/>
</dbReference>
<gene>
    <name evidence="4" type="ORF">BN860_09714g</name>
</gene>
<dbReference type="InterPro" id="IPR036882">
    <property type="entry name" value="Alba-like_dom_sf"/>
</dbReference>